<feature type="domain" description="TM7S3/TM198-like" evidence="7">
    <location>
        <begin position="42"/>
        <end position="239"/>
    </location>
</feature>
<dbReference type="GO" id="GO:0016020">
    <property type="term" value="C:membrane"/>
    <property type="evidence" value="ECO:0007669"/>
    <property type="project" value="UniProtKB-SubCell"/>
</dbReference>
<feature type="transmembrane region" description="Helical" evidence="5">
    <location>
        <begin position="146"/>
        <end position="163"/>
    </location>
</feature>
<evidence type="ECO:0000256" key="2">
    <source>
        <dbReference type="ARBA" id="ARBA00022692"/>
    </source>
</evidence>
<keyword evidence="3 5" id="KW-1133">Transmembrane helix</keyword>
<gene>
    <name evidence="8" type="ORF">Poli38472_011458</name>
</gene>
<dbReference type="Pfam" id="PF13886">
    <property type="entry name" value="TM7S3_TM198"/>
    <property type="match status" value="1"/>
</dbReference>
<dbReference type="Gene3D" id="3.90.550.10">
    <property type="entry name" value="Spore Coat Polysaccharide Biosynthesis Protein SpsA, Chain A"/>
    <property type="match status" value="1"/>
</dbReference>
<dbReference type="GO" id="GO:0016757">
    <property type="term" value="F:glycosyltransferase activity"/>
    <property type="evidence" value="ECO:0007669"/>
    <property type="project" value="InterPro"/>
</dbReference>
<feature type="transmembrane region" description="Helical" evidence="5">
    <location>
        <begin position="89"/>
        <end position="110"/>
    </location>
</feature>
<evidence type="ECO:0000313" key="8">
    <source>
        <dbReference type="EMBL" id="TMW64578.1"/>
    </source>
</evidence>
<evidence type="ECO:0000256" key="3">
    <source>
        <dbReference type="ARBA" id="ARBA00022989"/>
    </source>
</evidence>
<dbReference type="InterPro" id="IPR050587">
    <property type="entry name" value="GNT1/Glycosyltrans_8"/>
</dbReference>
<dbReference type="PANTHER" id="PTHR11183">
    <property type="entry name" value="GLYCOGENIN SUBFAMILY MEMBER"/>
    <property type="match status" value="1"/>
</dbReference>
<dbReference type="InterPro" id="IPR029044">
    <property type="entry name" value="Nucleotide-diphossugar_trans"/>
</dbReference>
<feature type="transmembrane region" description="Helical" evidence="5">
    <location>
        <begin position="170"/>
        <end position="192"/>
    </location>
</feature>
<feature type="transmembrane region" description="Helical" evidence="5">
    <location>
        <begin position="257"/>
        <end position="279"/>
    </location>
</feature>
<evidence type="ECO:0000256" key="1">
    <source>
        <dbReference type="ARBA" id="ARBA00004141"/>
    </source>
</evidence>
<evidence type="ECO:0000259" key="7">
    <source>
        <dbReference type="Pfam" id="PF13886"/>
    </source>
</evidence>
<keyword evidence="2 5" id="KW-0812">Transmembrane</keyword>
<feature type="transmembrane region" description="Helical" evidence="5">
    <location>
        <begin position="117"/>
        <end position="140"/>
    </location>
</feature>
<protein>
    <recommendedName>
        <fullName evidence="7">TM7S3/TM198-like domain-containing protein</fullName>
    </recommendedName>
</protein>
<feature type="signal peptide" evidence="6">
    <location>
        <begin position="1"/>
        <end position="18"/>
    </location>
</feature>
<dbReference type="OrthoDB" id="2014201at2759"/>
<reference evidence="8" key="1">
    <citation type="submission" date="2019-03" db="EMBL/GenBank/DDBJ databases">
        <title>Long read genome sequence of the mycoparasitic Pythium oligandrum ATCC 38472 isolated from sugarbeet rhizosphere.</title>
        <authorList>
            <person name="Gaulin E."/>
        </authorList>
    </citation>
    <scope>NUCLEOTIDE SEQUENCE</scope>
    <source>
        <strain evidence="8">ATCC 38472_TT</strain>
    </source>
</reference>
<organism evidence="8 9">
    <name type="scientific">Pythium oligandrum</name>
    <name type="common">Mycoparasitic fungus</name>
    <dbReference type="NCBI Taxonomy" id="41045"/>
    <lineage>
        <taxon>Eukaryota</taxon>
        <taxon>Sar</taxon>
        <taxon>Stramenopiles</taxon>
        <taxon>Oomycota</taxon>
        <taxon>Peronosporomycetes</taxon>
        <taxon>Pythiales</taxon>
        <taxon>Pythiaceae</taxon>
        <taxon>Pythium</taxon>
    </lineage>
</organism>
<evidence type="ECO:0000313" key="9">
    <source>
        <dbReference type="Proteomes" id="UP000794436"/>
    </source>
</evidence>
<feature type="transmembrane region" description="Helical" evidence="5">
    <location>
        <begin position="212"/>
        <end position="237"/>
    </location>
</feature>
<keyword evidence="4 5" id="KW-0472">Membrane</keyword>
<dbReference type="SUPFAM" id="SSF53448">
    <property type="entry name" value="Nucleotide-diphospho-sugar transferases"/>
    <property type="match status" value="1"/>
</dbReference>
<evidence type="ECO:0000256" key="6">
    <source>
        <dbReference type="SAM" id="SignalP"/>
    </source>
</evidence>
<dbReference type="Proteomes" id="UP000794436">
    <property type="component" value="Unassembled WGS sequence"/>
</dbReference>
<feature type="transmembrane region" description="Helical" evidence="5">
    <location>
        <begin position="63"/>
        <end position="83"/>
    </location>
</feature>
<accession>A0A8K1CKE0</accession>
<dbReference type="EMBL" id="SPLM01000039">
    <property type="protein sequence ID" value="TMW64578.1"/>
    <property type="molecule type" value="Genomic_DNA"/>
</dbReference>
<evidence type="ECO:0000256" key="4">
    <source>
        <dbReference type="ARBA" id="ARBA00023136"/>
    </source>
</evidence>
<dbReference type="InterPro" id="IPR025256">
    <property type="entry name" value="TM7S3/TM198-like_dom"/>
</dbReference>
<proteinExistence type="predicted"/>
<comment type="caution">
    <text evidence="8">The sequence shown here is derived from an EMBL/GenBank/DDBJ whole genome shotgun (WGS) entry which is preliminary data.</text>
</comment>
<comment type="subcellular location">
    <subcellularLocation>
        <location evidence="1">Membrane</location>
        <topology evidence="1">Multi-pass membrane protein</topology>
    </subcellularLocation>
</comment>
<feature type="chain" id="PRO_5035436401" description="TM7S3/TM198-like domain-containing protein" evidence="6">
    <location>
        <begin position="19"/>
        <end position="512"/>
    </location>
</feature>
<dbReference type="CDD" id="cd02537">
    <property type="entry name" value="GT8_Glycogenin"/>
    <property type="match status" value="1"/>
</dbReference>
<name>A0A8K1CKE0_PYTOL</name>
<dbReference type="InterPro" id="IPR002495">
    <property type="entry name" value="Glyco_trans_8"/>
</dbReference>
<feature type="transmembrane region" description="Helical" evidence="5">
    <location>
        <begin position="33"/>
        <end position="56"/>
    </location>
</feature>
<dbReference type="AlphaFoldDB" id="A0A8K1CKE0"/>
<sequence>MEKKQSVMLPLLLAVCVAQVVAPATVLHSTTKLQVAPGIAAVLAIFLGLFVCFYGYKLLRPAIFLCGFVTGGLLVALIIQYAFASMAWMATASWIGFLVAGGITGCLALWLYNVGLFLVGALSGILLAFMLNTSFGYRIYPSQPDVMLVIMVVFFGILFGFLASMVEKPVVILATSFIGATGFVWGVGYFIGKYPSGADLKRFRWKNPSGDWIYTIPKAWWAYLVVTLLLFLAGVVVQYHSIFLDLDRSKMNDARRVYATLITSDAYVMGVEALAYSLFKANARYPLLVLHTPQVTSACCEKLARFFQPLQAKLPISLRCVPEIGIPERTEHVHVAGWVNSGYSKLNIFALEEFEKIVYIDADALVLQNVDELFDRSSSFAAAPDVFPPDRFNAGVLVIQPNTDLFEALVAKATVLPSYDGGDTGFLNAFFPDWFHSDPASRLPFGYNAQRTMYWLVNAKNPGYWQAIQPLKILHYSSNPKPWEAPDRKGDLEMLWWQVYTESRCLGFLPGF</sequence>
<keyword evidence="9" id="KW-1185">Reference proteome</keyword>
<keyword evidence="6" id="KW-0732">Signal</keyword>
<dbReference type="Pfam" id="PF01501">
    <property type="entry name" value="Glyco_transf_8"/>
    <property type="match status" value="1"/>
</dbReference>
<evidence type="ECO:0000256" key="5">
    <source>
        <dbReference type="SAM" id="Phobius"/>
    </source>
</evidence>